<keyword evidence="3" id="KW-0677">Repeat</keyword>
<dbReference type="PROSITE" id="PS00678">
    <property type="entry name" value="WD_REPEATS_1"/>
    <property type="match status" value="1"/>
</dbReference>
<dbReference type="EMBL" id="BPQB01000053">
    <property type="protein sequence ID" value="GJE95841.1"/>
    <property type="molecule type" value="Genomic_DNA"/>
</dbReference>
<evidence type="ECO:0000256" key="6">
    <source>
        <dbReference type="PROSITE-ProRule" id="PRU00221"/>
    </source>
</evidence>
<keyword evidence="2" id="KW-0479">Metal-binding</keyword>
<dbReference type="GO" id="GO:0008270">
    <property type="term" value="F:zinc ion binding"/>
    <property type="evidence" value="ECO:0007669"/>
    <property type="project" value="UniProtKB-KW"/>
</dbReference>
<evidence type="ECO:0000256" key="3">
    <source>
        <dbReference type="ARBA" id="ARBA00022737"/>
    </source>
</evidence>
<feature type="region of interest" description="Disordered" evidence="7">
    <location>
        <begin position="588"/>
        <end position="795"/>
    </location>
</feature>
<evidence type="ECO:0000256" key="1">
    <source>
        <dbReference type="ARBA" id="ARBA00022574"/>
    </source>
</evidence>
<sequence length="1124" mass="120690">MKIHHPASVRSVVFSPVHWQPRHAITGLDNGNIYRWDLNMGQRGQLDRIALAHNGPILALDWMLPSTYSATASHRTTGSSGSTQGGGNWYAGVGSGLFDDLGANPAPEGDPQGNGWLASGGLDRTVKVWDIAVPSGGTHIPRRPAYTLHTACPVRRVAWRPGCECELAVASYLEGSANNQPNPALDLSAGGPAASPRIGSAVPPVLAGTDDNKALYSRMGDPVEVWDVRRGYIAKWSVRGSAVEGGVTDIVFADSNTLWAEHFSGTFSQLDMRTSVKTLDAVPRASLSWDVSGSLTFVADRPKRWEAPYDDINPDKRMSSKRKAKALGDKPYVPATQVVGMMTGHELDSDAAIFVRLAQGYRHSGDDRSVVCTHNAEVALEAGKPDAAQTWLLLASLLTDIVPAELPTPTSHISPLPLPLPHVSPRLPHSTSAPAAIPTVGQLAPEHPPRAFSADHSSLYLGEDSRLPTPSSSRHSTKSRTYSSSTHSIASVDKGYLTPLRTTPVSSTTPSPHRPTTPLPTIPSSVSNSTISRRPSATGTSSYIQPSIRPRLGSSYRRPSLTAQSFQPGSSIADLDLRSSHSSLKYIGEGVLEDTDSEDGGDVGEPEDRPDDGPSDTEASRPREGEGEDRSGVSRKSSHLKGSSYWRERSASVQPSPLSRVAGQNDWTEDERDEEDSPSPASTDNSDPSSDELDATLSYPRHSRHRSSTSRSRRSTRTKDRSRSSTVASLTVSTSPALTPARAKLLKQESRSSIRTVTATPTPTSAHAPDSAHPSAGGGSAQRDGIRRVSGSSKYPASITSAVLRQDAGRPASALSSNRRSGVFYDEDVFSGDREQGGSRMAQSLSHARMDHEYKEAIQRSEARLREVGWTALKETLETLADEGDVQMCAMLALIVPGELKIGPKRALRFIECYVELLMRLRLHSVAAYIRKHAEAEDLRNRTAVETTIHSVCRKCGKNLLGARPMRPDWDGTPIGSFAYCKSCRSPVTTCSICRLPVRALLFACAVCMHGGHQACYQQYYLNRPLIQMTSAPTAGSNPSSQSDSPATDAPRLRRAASKTGDGEGSDDGAGSARDGEEGSLAIRFPDGVESKPMLSGHPCAAGCGHYCWATNEPLLPDNTESET</sequence>
<dbReference type="InterPro" id="IPR015943">
    <property type="entry name" value="WD40/YVTN_repeat-like_dom_sf"/>
</dbReference>
<dbReference type="InterPro" id="IPR036322">
    <property type="entry name" value="WD40_repeat_dom_sf"/>
</dbReference>
<evidence type="ECO:0000256" key="4">
    <source>
        <dbReference type="ARBA" id="ARBA00022771"/>
    </source>
</evidence>
<reference evidence="9 10" key="1">
    <citation type="submission" date="2021-08" db="EMBL/GenBank/DDBJ databases">
        <title>Draft Genome Sequence of Phanerochaete sordida strain YK-624.</title>
        <authorList>
            <person name="Mori T."/>
            <person name="Dohra H."/>
            <person name="Suzuki T."/>
            <person name="Kawagishi H."/>
            <person name="Hirai H."/>
        </authorList>
    </citation>
    <scope>NUCLEOTIDE SEQUENCE [LARGE SCALE GENOMIC DNA]</scope>
    <source>
        <strain evidence="9 10">YK-624</strain>
    </source>
</reference>
<evidence type="ECO:0000256" key="7">
    <source>
        <dbReference type="SAM" id="MobiDB-lite"/>
    </source>
</evidence>
<feature type="compositionally biased region" description="Polar residues" evidence="7">
    <location>
        <begin position="679"/>
        <end position="688"/>
    </location>
</feature>
<feature type="compositionally biased region" description="Basic residues" evidence="7">
    <location>
        <begin position="701"/>
        <end position="716"/>
    </location>
</feature>
<organism evidence="9 10">
    <name type="scientific">Phanerochaete sordida</name>
    <dbReference type="NCBI Taxonomy" id="48140"/>
    <lineage>
        <taxon>Eukaryota</taxon>
        <taxon>Fungi</taxon>
        <taxon>Dikarya</taxon>
        <taxon>Basidiomycota</taxon>
        <taxon>Agaricomycotina</taxon>
        <taxon>Agaricomycetes</taxon>
        <taxon>Polyporales</taxon>
        <taxon>Phanerochaetaceae</taxon>
        <taxon>Phanerochaete</taxon>
    </lineage>
</organism>
<feature type="compositionally biased region" description="Acidic residues" evidence="7">
    <location>
        <begin position="667"/>
        <end position="677"/>
    </location>
</feature>
<dbReference type="Gene3D" id="2.130.10.10">
    <property type="entry name" value="YVTN repeat-like/Quinoprotein amine dehydrogenase"/>
    <property type="match status" value="2"/>
</dbReference>
<dbReference type="InterPro" id="IPR049566">
    <property type="entry name" value="WDR59_RTC1-like_RING_Znf"/>
</dbReference>
<keyword evidence="4" id="KW-0863">Zinc-finger</keyword>
<keyword evidence="1 6" id="KW-0853">WD repeat</keyword>
<dbReference type="GO" id="GO:0061700">
    <property type="term" value="C:GATOR2 complex"/>
    <property type="evidence" value="ECO:0007669"/>
    <property type="project" value="TreeGrafter"/>
</dbReference>
<feature type="compositionally biased region" description="Polar residues" evidence="7">
    <location>
        <begin position="522"/>
        <end position="545"/>
    </location>
</feature>
<dbReference type="PANTHER" id="PTHR46200:SF1">
    <property type="entry name" value="GATOR COMPLEX PROTEIN WDR24"/>
    <property type="match status" value="1"/>
</dbReference>
<feature type="compositionally biased region" description="Acidic residues" evidence="7">
    <location>
        <begin position="591"/>
        <end position="615"/>
    </location>
</feature>
<feature type="compositionally biased region" description="Pro residues" evidence="7">
    <location>
        <begin position="512"/>
        <end position="521"/>
    </location>
</feature>
<dbReference type="InterPro" id="IPR037590">
    <property type="entry name" value="WDR24"/>
</dbReference>
<dbReference type="PROSITE" id="PS50082">
    <property type="entry name" value="WD_REPEATS_2"/>
    <property type="match status" value="1"/>
</dbReference>
<proteinExistence type="predicted"/>
<feature type="repeat" description="WD" evidence="6">
    <location>
        <begin position="117"/>
        <end position="131"/>
    </location>
</feature>
<evidence type="ECO:0000259" key="8">
    <source>
        <dbReference type="Pfam" id="PF17120"/>
    </source>
</evidence>
<dbReference type="GO" id="GO:0005829">
    <property type="term" value="C:cytosol"/>
    <property type="evidence" value="ECO:0007669"/>
    <property type="project" value="TreeGrafter"/>
</dbReference>
<dbReference type="OrthoDB" id="60955at2759"/>
<keyword evidence="10" id="KW-1185">Reference proteome</keyword>
<dbReference type="PANTHER" id="PTHR46200">
    <property type="entry name" value="GATOR COMPLEX PROTEIN WDR24"/>
    <property type="match status" value="1"/>
</dbReference>
<feature type="compositionally biased region" description="Low complexity" evidence="7">
    <location>
        <begin position="497"/>
        <end position="511"/>
    </location>
</feature>
<dbReference type="SMART" id="SM00320">
    <property type="entry name" value="WD40"/>
    <property type="match status" value="2"/>
</dbReference>
<dbReference type="GO" id="GO:0016239">
    <property type="term" value="P:positive regulation of macroautophagy"/>
    <property type="evidence" value="ECO:0007669"/>
    <property type="project" value="TreeGrafter"/>
</dbReference>
<evidence type="ECO:0000256" key="2">
    <source>
        <dbReference type="ARBA" id="ARBA00022723"/>
    </source>
</evidence>
<evidence type="ECO:0000313" key="9">
    <source>
        <dbReference type="EMBL" id="GJE95841.1"/>
    </source>
</evidence>
<dbReference type="Proteomes" id="UP000703269">
    <property type="component" value="Unassembled WGS sequence"/>
</dbReference>
<gene>
    <name evidence="9" type="ORF">PsYK624_120310</name>
</gene>
<feature type="compositionally biased region" description="Polar residues" evidence="7">
    <location>
        <begin position="1032"/>
        <end position="1046"/>
    </location>
</feature>
<comment type="caution">
    <text evidence="9">The sequence shown here is derived from an EMBL/GenBank/DDBJ whole genome shotgun (WGS) entry which is preliminary data.</text>
</comment>
<name>A0A9P3GIZ7_9APHY</name>
<feature type="compositionally biased region" description="Low complexity" evidence="7">
    <location>
        <begin position="756"/>
        <end position="775"/>
    </location>
</feature>
<feature type="domain" description="WDR59/RTC1-like RING zinc finger" evidence="8">
    <location>
        <begin position="989"/>
        <end position="1024"/>
    </location>
</feature>
<feature type="compositionally biased region" description="Low complexity" evidence="7">
    <location>
        <begin position="724"/>
        <end position="735"/>
    </location>
</feature>
<dbReference type="InterPro" id="IPR001680">
    <property type="entry name" value="WD40_rpt"/>
</dbReference>
<feature type="region of interest" description="Disordered" evidence="7">
    <location>
        <begin position="461"/>
        <end position="556"/>
    </location>
</feature>
<keyword evidence="5" id="KW-0862">Zinc</keyword>
<accession>A0A9P3GIZ7</accession>
<feature type="compositionally biased region" description="Basic and acidic residues" evidence="7">
    <location>
        <begin position="618"/>
        <end position="632"/>
    </location>
</feature>
<dbReference type="GO" id="GO:1904263">
    <property type="term" value="P:positive regulation of TORC1 signaling"/>
    <property type="evidence" value="ECO:0007669"/>
    <property type="project" value="TreeGrafter"/>
</dbReference>
<dbReference type="InterPro" id="IPR019775">
    <property type="entry name" value="WD40_repeat_CS"/>
</dbReference>
<dbReference type="AlphaFoldDB" id="A0A9P3GIZ7"/>
<evidence type="ECO:0000313" key="10">
    <source>
        <dbReference type="Proteomes" id="UP000703269"/>
    </source>
</evidence>
<feature type="region of interest" description="Disordered" evidence="7">
    <location>
        <begin position="1032"/>
        <end position="1079"/>
    </location>
</feature>
<feature type="compositionally biased region" description="Polar residues" evidence="7">
    <location>
        <begin position="468"/>
        <end position="489"/>
    </location>
</feature>
<dbReference type="SUPFAM" id="SSF50978">
    <property type="entry name" value="WD40 repeat-like"/>
    <property type="match status" value="1"/>
</dbReference>
<protein>
    <recommendedName>
        <fullName evidence="8">WDR59/RTC1-like RING zinc finger domain-containing protein</fullName>
    </recommendedName>
</protein>
<dbReference type="Pfam" id="PF17120">
    <property type="entry name" value="zf-RING_16"/>
    <property type="match status" value="1"/>
</dbReference>
<evidence type="ECO:0000256" key="5">
    <source>
        <dbReference type="ARBA" id="ARBA00022833"/>
    </source>
</evidence>
<dbReference type="GO" id="GO:0005774">
    <property type="term" value="C:vacuolar membrane"/>
    <property type="evidence" value="ECO:0007669"/>
    <property type="project" value="TreeGrafter"/>
</dbReference>